<dbReference type="OrthoDB" id="10662456at2759"/>
<dbReference type="Proteomes" id="UP000244336">
    <property type="component" value="Chromosome 2"/>
</dbReference>
<dbReference type="AlphaFoldDB" id="A0A2T7EQZ8"/>
<evidence type="ECO:0000313" key="2">
    <source>
        <dbReference type="Proteomes" id="UP000244336"/>
    </source>
</evidence>
<dbReference type="Gramene" id="PUZ70252">
    <property type="protein sequence ID" value="PUZ70252"/>
    <property type="gene ID" value="GQ55_2G212000"/>
</dbReference>
<proteinExistence type="predicted"/>
<dbReference type="EMBL" id="CM009750">
    <property type="protein sequence ID" value="PUZ70252.1"/>
    <property type="molecule type" value="Genomic_DNA"/>
</dbReference>
<evidence type="ECO:0000313" key="1">
    <source>
        <dbReference type="EMBL" id="PUZ70252.1"/>
    </source>
</evidence>
<protein>
    <submittedName>
        <fullName evidence="1">Uncharacterized protein</fullName>
    </submittedName>
</protein>
<organism evidence="1 2">
    <name type="scientific">Panicum hallii var. hallii</name>
    <dbReference type="NCBI Taxonomy" id="1504633"/>
    <lineage>
        <taxon>Eukaryota</taxon>
        <taxon>Viridiplantae</taxon>
        <taxon>Streptophyta</taxon>
        <taxon>Embryophyta</taxon>
        <taxon>Tracheophyta</taxon>
        <taxon>Spermatophyta</taxon>
        <taxon>Magnoliopsida</taxon>
        <taxon>Liliopsida</taxon>
        <taxon>Poales</taxon>
        <taxon>Poaceae</taxon>
        <taxon>PACMAD clade</taxon>
        <taxon>Panicoideae</taxon>
        <taxon>Panicodae</taxon>
        <taxon>Paniceae</taxon>
        <taxon>Panicinae</taxon>
        <taxon>Panicum</taxon>
        <taxon>Panicum sect. Panicum</taxon>
    </lineage>
</organism>
<keyword evidence="2" id="KW-1185">Reference proteome</keyword>
<reference evidence="1 2" key="1">
    <citation type="submission" date="2018-04" db="EMBL/GenBank/DDBJ databases">
        <title>WGS assembly of Panicum hallii var. hallii HAL2.</title>
        <authorList>
            <person name="Lovell J."/>
            <person name="Jenkins J."/>
            <person name="Lowry D."/>
            <person name="Mamidi S."/>
            <person name="Sreedasyam A."/>
            <person name="Weng X."/>
            <person name="Barry K."/>
            <person name="Bonette J."/>
            <person name="Campitelli B."/>
            <person name="Daum C."/>
            <person name="Gordon S."/>
            <person name="Gould B."/>
            <person name="Lipzen A."/>
            <person name="MacQueen A."/>
            <person name="Palacio-Mejia J."/>
            <person name="Plott C."/>
            <person name="Shakirov E."/>
            <person name="Shu S."/>
            <person name="Yoshinaga Y."/>
            <person name="Zane M."/>
            <person name="Rokhsar D."/>
            <person name="Grimwood J."/>
            <person name="Schmutz J."/>
            <person name="Juenger T."/>
        </authorList>
    </citation>
    <scope>NUCLEOTIDE SEQUENCE [LARGE SCALE GENOMIC DNA]</scope>
    <source>
        <strain evidence="2">cv. HAL2</strain>
    </source>
</reference>
<accession>A0A2T7EQZ8</accession>
<gene>
    <name evidence="1" type="ORF">GQ55_2G212000</name>
</gene>
<name>A0A2T7EQZ8_9POAL</name>
<sequence>MQQFIVYTGKIRLLNKNSLRYGRDDPKGDRQTWIRFSRLMRSALVLKAPAVRSGLIINFYKVLLLRLVVRPLDLRKLLKRLGDNWRLCARQLEPFLRVYMYNNDISENFIYDK</sequence>